<dbReference type="GO" id="GO:0005886">
    <property type="term" value="C:plasma membrane"/>
    <property type="evidence" value="ECO:0007669"/>
    <property type="project" value="UniProtKB-SubCell"/>
</dbReference>
<keyword evidence="5 6" id="KW-0472">Membrane</keyword>
<keyword evidence="4 6" id="KW-1133">Transmembrane helix</keyword>
<dbReference type="InterPro" id="IPR016174">
    <property type="entry name" value="Di-haem_cyt_TM"/>
</dbReference>
<sequence>MLNLLRAHITTSKRYAISVWDISIRLFHWSLVAGIGFMWFSGEEGGNIMTWHIYIGYCMLGLILYRIIWGVIGSPYARFSSFIKGPSSTLIYVKGFLKGKKHDYPGHNPLGGWMVILLMLSVFVQGFSGLFSSDDIFTEGPLYSFVSSKTSDFFTSIHHLNFNVLLAAIALHIIAVAYHQIIKKEPLVKSMLTGKKLMHQPSNVNMRPNYLAMFISASTVAAGVYLAIELT</sequence>
<dbReference type="AlphaFoldDB" id="A0A1I2U9G5"/>
<accession>A0A1I2U9G5</accession>
<dbReference type="Proteomes" id="UP000198623">
    <property type="component" value="Unassembled WGS sequence"/>
</dbReference>
<dbReference type="RefSeq" id="WP_177201207.1">
    <property type="nucleotide sequence ID" value="NZ_FOOU01000012.1"/>
</dbReference>
<dbReference type="GO" id="GO:0020037">
    <property type="term" value="F:heme binding"/>
    <property type="evidence" value="ECO:0007669"/>
    <property type="project" value="TreeGrafter"/>
</dbReference>
<dbReference type="Pfam" id="PF01292">
    <property type="entry name" value="Ni_hydr_CYTB"/>
    <property type="match status" value="1"/>
</dbReference>
<evidence type="ECO:0000313" key="8">
    <source>
        <dbReference type="EMBL" id="SFG73762.1"/>
    </source>
</evidence>
<dbReference type="InterPro" id="IPR011577">
    <property type="entry name" value="Cyt_b561_bac/Ni-Hgenase"/>
</dbReference>
<proteinExistence type="predicted"/>
<dbReference type="EMBL" id="FOOU01000012">
    <property type="protein sequence ID" value="SFG73762.1"/>
    <property type="molecule type" value="Genomic_DNA"/>
</dbReference>
<evidence type="ECO:0000256" key="5">
    <source>
        <dbReference type="ARBA" id="ARBA00023136"/>
    </source>
</evidence>
<evidence type="ECO:0000256" key="4">
    <source>
        <dbReference type="ARBA" id="ARBA00022989"/>
    </source>
</evidence>
<feature type="transmembrane region" description="Helical" evidence="6">
    <location>
        <begin position="110"/>
        <end position="131"/>
    </location>
</feature>
<dbReference type="GO" id="GO:0022904">
    <property type="term" value="P:respiratory electron transport chain"/>
    <property type="evidence" value="ECO:0007669"/>
    <property type="project" value="InterPro"/>
</dbReference>
<dbReference type="PANTHER" id="PTHR30485">
    <property type="entry name" value="NI/FE-HYDROGENASE 1 B-TYPE CYTOCHROME SUBUNIT"/>
    <property type="match status" value="1"/>
</dbReference>
<evidence type="ECO:0000256" key="1">
    <source>
        <dbReference type="ARBA" id="ARBA00004651"/>
    </source>
</evidence>
<keyword evidence="9" id="KW-1185">Reference proteome</keyword>
<feature type="domain" description="Cytochrome b561 bacterial/Ni-hydrogenase" evidence="7">
    <location>
        <begin position="19"/>
        <end position="194"/>
    </location>
</feature>
<keyword evidence="2" id="KW-1003">Cell membrane</keyword>
<keyword evidence="3 6" id="KW-0812">Transmembrane</keyword>
<evidence type="ECO:0000256" key="3">
    <source>
        <dbReference type="ARBA" id="ARBA00022692"/>
    </source>
</evidence>
<dbReference type="SUPFAM" id="SSF81342">
    <property type="entry name" value="Transmembrane di-heme cytochromes"/>
    <property type="match status" value="1"/>
</dbReference>
<feature type="transmembrane region" description="Helical" evidence="6">
    <location>
        <begin position="210"/>
        <end position="228"/>
    </location>
</feature>
<organism evidence="8 9">
    <name type="scientific">Neptunomonas qingdaonensis</name>
    <dbReference type="NCBI Taxonomy" id="1045558"/>
    <lineage>
        <taxon>Bacteria</taxon>
        <taxon>Pseudomonadati</taxon>
        <taxon>Pseudomonadota</taxon>
        <taxon>Gammaproteobacteria</taxon>
        <taxon>Oceanospirillales</taxon>
        <taxon>Oceanospirillaceae</taxon>
        <taxon>Neptunomonas</taxon>
    </lineage>
</organism>
<name>A0A1I2U9G5_9GAMM</name>
<dbReference type="GO" id="GO:0009055">
    <property type="term" value="F:electron transfer activity"/>
    <property type="evidence" value="ECO:0007669"/>
    <property type="project" value="InterPro"/>
</dbReference>
<feature type="transmembrane region" description="Helical" evidence="6">
    <location>
        <begin position="53"/>
        <end position="72"/>
    </location>
</feature>
<gene>
    <name evidence="8" type="ORF">SAMN05216175_11278</name>
</gene>
<feature type="transmembrane region" description="Helical" evidence="6">
    <location>
        <begin position="22"/>
        <end position="41"/>
    </location>
</feature>
<reference evidence="9" key="1">
    <citation type="submission" date="2016-10" db="EMBL/GenBank/DDBJ databases">
        <authorList>
            <person name="Varghese N."/>
            <person name="Submissions S."/>
        </authorList>
    </citation>
    <scope>NUCLEOTIDE SEQUENCE [LARGE SCALE GENOMIC DNA]</scope>
    <source>
        <strain evidence="9">CGMCC 1.10971</strain>
    </source>
</reference>
<evidence type="ECO:0000256" key="6">
    <source>
        <dbReference type="SAM" id="Phobius"/>
    </source>
</evidence>
<comment type="subcellular location">
    <subcellularLocation>
        <location evidence="1">Cell membrane</location>
        <topology evidence="1">Multi-pass membrane protein</topology>
    </subcellularLocation>
</comment>
<evidence type="ECO:0000313" key="9">
    <source>
        <dbReference type="Proteomes" id="UP000198623"/>
    </source>
</evidence>
<dbReference type="InterPro" id="IPR051542">
    <property type="entry name" value="Hydrogenase_cytochrome"/>
</dbReference>
<dbReference type="STRING" id="1045558.SAMN05216175_11278"/>
<evidence type="ECO:0000259" key="7">
    <source>
        <dbReference type="Pfam" id="PF01292"/>
    </source>
</evidence>
<evidence type="ECO:0000256" key="2">
    <source>
        <dbReference type="ARBA" id="ARBA00022475"/>
    </source>
</evidence>
<dbReference type="Gene3D" id="1.20.950.20">
    <property type="entry name" value="Transmembrane di-heme cytochromes, Chain C"/>
    <property type="match status" value="1"/>
</dbReference>
<dbReference type="PANTHER" id="PTHR30485:SF2">
    <property type="entry name" value="BLL0597 PROTEIN"/>
    <property type="match status" value="1"/>
</dbReference>
<protein>
    <submittedName>
        <fullName evidence="8">Cytochrome b</fullName>
    </submittedName>
</protein>
<feature type="transmembrane region" description="Helical" evidence="6">
    <location>
        <begin position="160"/>
        <end position="181"/>
    </location>
</feature>